<dbReference type="SUPFAM" id="SSF52058">
    <property type="entry name" value="L domain-like"/>
    <property type="match status" value="1"/>
</dbReference>
<accession>A0A974WJ69</accession>
<dbReference type="InterPro" id="IPR011493">
    <property type="entry name" value="GLUG"/>
</dbReference>
<comment type="similarity">
    <text evidence="1">Belongs to the internalin family.</text>
</comment>
<dbReference type="AlphaFoldDB" id="A0A974WJ69"/>
<protein>
    <submittedName>
        <fullName evidence="5">Ig-like domain-containing protein</fullName>
    </submittedName>
</protein>
<dbReference type="InterPro" id="IPR014755">
    <property type="entry name" value="Cu-Rt/internalin_Ig-like"/>
</dbReference>
<dbReference type="InterPro" id="IPR032812">
    <property type="entry name" value="SbsA_Ig"/>
</dbReference>
<feature type="domain" description="SbsA Ig-like" evidence="4">
    <location>
        <begin position="675"/>
        <end position="763"/>
    </location>
</feature>
<dbReference type="Proteomes" id="UP000662783">
    <property type="component" value="Chromosome"/>
</dbReference>
<dbReference type="InterPro" id="IPR013783">
    <property type="entry name" value="Ig-like_fold"/>
</dbReference>
<dbReference type="RefSeq" id="WP_205723267.1">
    <property type="nucleotide sequence ID" value="NZ_CP070608.1"/>
</dbReference>
<dbReference type="InterPro" id="IPR032675">
    <property type="entry name" value="LRR_dom_sf"/>
</dbReference>
<dbReference type="KEGG" id="fuv:JR347_06645"/>
<feature type="domain" description="GLUG" evidence="3">
    <location>
        <begin position="966"/>
        <end position="988"/>
    </location>
</feature>
<dbReference type="EMBL" id="CP070608">
    <property type="protein sequence ID" value="QSE98753.1"/>
    <property type="molecule type" value="Genomic_DNA"/>
</dbReference>
<dbReference type="Gene3D" id="2.160.20.110">
    <property type="match status" value="1"/>
</dbReference>
<dbReference type="Gene3D" id="2.60.40.1220">
    <property type="match status" value="1"/>
</dbReference>
<dbReference type="Pfam" id="PF13205">
    <property type="entry name" value="Big_5"/>
    <property type="match status" value="2"/>
</dbReference>
<evidence type="ECO:0000256" key="1">
    <source>
        <dbReference type="ARBA" id="ARBA00009432"/>
    </source>
</evidence>
<evidence type="ECO:0000313" key="6">
    <source>
        <dbReference type="Proteomes" id="UP000662783"/>
    </source>
</evidence>
<proteinExistence type="inferred from homology"/>
<evidence type="ECO:0000313" key="5">
    <source>
        <dbReference type="EMBL" id="QSE98753.1"/>
    </source>
</evidence>
<evidence type="ECO:0000256" key="2">
    <source>
        <dbReference type="ARBA" id="ARBA00022729"/>
    </source>
</evidence>
<feature type="domain" description="SbsA Ig-like" evidence="4">
    <location>
        <begin position="558"/>
        <end position="652"/>
    </location>
</feature>
<evidence type="ECO:0000259" key="3">
    <source>
        <dbReference type="Pfam" id="PF07581"/>
    </source>
</evidence>
<organism evidence="5 6">
    <name type="scientific">Fulvivirga lutea</name>
    <dbReference type="NCBI Taxonomy" id="2810512"/>
    <lineage>
        <taxon>Bacteria</taxon>
        <taxon>Pseudomonadati</taxon>
        <taxon>Bacteroidota</taxon>
        <taxon>Cytophagia</taxon>
        <taxon>Cytophagales</taxon>
        <taxon>Fulvivirgaceae</taxon>
        <taxon>Fulvivirga</taxon>
    </lineage>
</organism>
<name>A0A974WJ69_9BACT</name>
<dbReference type="Gene3D" id="3.80.10.10">
    <property type="entry name" value="Ribonuclease Inhibitor"/>
    <property type="match status" value="2"/>
</dbReference>
<dbReference type="Gene3D" id="2.60.40.10">
    <property type="entry name" value="Immunoglobulins"/>
    <property type="match status" value="1"/>
</dbReference>
<keyword evidence="6" id="KW-1185">Reference proteome</keyword>
<reference evidence="5" key="1">
    <citation type="submission" date="2021-02" db="EMBL/GenBank/DDBJ databases">
        <title>Fulvivirga sp. S481 isolated from sea water.</title>
        <authorList>
            <person name="Bae S.S."/>
            <person name="Baek K."/>
        </authorList>
    </citation>
    <scope>NUCLEOTIDE SEQUENCE</scope>
    <source>
        <strain evidence="5">S481</strain>
    </source>
</reference>
<sequence length="1100" mass="114323">MKWLISSYKTYLSLLTAITILTYSSCKDDDDPTVAGPSVPVLTAPVNEAVDQSLTPTLSWQASESVAGIKEYAVFFGTSEDPTDLLATVTTTEVTLSTALAFTTKYYWKVQVKDLNDQIATSEIFSFTTKADTGFEIPDVEFGKALEAQGYATANGDTYVLNETAAATVKNLDLGGSSSAPLDIKNIDGIQFFTSLVELDIDYTSISDLDLSDNPTLDTLQYTNSSDNQANFLTNLVLPSGMKRIRIFRHNLAEFDATQFAELTYLRLDGDDIPNAEVDGVTNVLTTLTVDETINTVLVHLDMGGNLDADGEPITYEVSQALFAQLTSDGTGNKDGVVGAFEGEAGYELPDAEFGKALMAQGLATEDGGSYFLDEDAAATITFLDLGGSSGTPLNIQDIDGIQFFTSLVNLDIDYTSISDLDLSAVTTLDTLQYTNSSDNQANFLTNLTLPAGMKRIRIFRHNLSDFDATDFPELTYLRLDGDGIANAEVGGVTNVLSTLTVDESINTALVHLDMGGNLDGSGDPITYEVSQALFDQLTSDATGNKDGVAAAAPPETFSVVSVNPADATADVATSTQIIITFSSDINEASLVYTLKEGSTDVPHTSDVTGAVLTLTPNTNLSNSAVHTLEITSAEGTNGAGIENTFSSTFTTIAPGAVAVVSVEISSDLLTTGVTATEIDRAGEIIVTFDTSVETRFDENSYTLTSGGSTVGSSFVATGSMVTITPDANFDGETDYTLTLLSANPIADNDGSLPSDLVYDFTTAFYIGEGTGGSPYEISTAEELDEVRNNLSASFILMSDVNLSGFNAGFWDPIMLFTGSFNGNGNEISNLQIDLNTTDMVGLFGSTQGAEISDLGVSLGSGGVVGQEMVGSLIGSMDGGTVIDCYATGSGTVSSINAAGAAGIGGLIGEVVSSATITRSYSTVDVNGGADGDRVGGLIGYTTDDADAIIITECFASGNVTGIDDVGGLIGQATDGTISDCYAIGNVTGSNEVGGLIGDMKSAATNDVSNCYSGGTITSAGEGGFILGEASTGPSFSNLYYDNSLSHSIVADGNDGTPVGIDFGTDGDNAASFTGFSGSVWSFGTSGISGSNGPVLQWEL</sequence>
<evidence type="ECO:0000259" key="4">
    <source>
        <dbReference type="Pfam" id="PF13205"/>
    </source>
</evidence>
<keyword evidence="2" id="KW-0732">Signal</keyword>
<dbReference type="Pfam" id="PF07581">
    <property type="entry name" value="Glug"/>
    <property type="match status" value="1"/>
</dbReference>
<gene>
    <name evidence="5" type="ORF">JR347_06645</name>
</gene>